<sequence length="125" mass="13780">MAHMVRGIRGAITVEQDTPEEIHAATRKLLEAILERNGIRDPAELAALIFTVTEDLISAFPAEAARQLGMNRVPLLSAREVPVPGSLPRVIRILALWNTDAPPEAIRHVYLGEAQRLRPDLDSAF</sequence>
<dbReference type="PROSITE" id="PS51167">
    <property type="entry name" value="CHORISMATE_MUT_1"/>
    <property type="match status" value="1"/>
</dbReference>
<proteinExistence type="predicted"/>
<keyword evidence="3 4" id="KW-0413">Isomerase</keyword>
<feature type="binding site" evidence="2">
    <location>
        <position position="9"/>
    </location>
    <ligand>
        <name>prephenate</name>
        <dbReference type="ChEBI" id="CHEBI:29934"/>
    </ligand>
</feature>
<comment type="catalytic activity">
    <reaction evidence="3">
        <text>chorismate = prephenate</text>
        <dbReference type="Rhea" id="RHEA:13897"/>
        <dbReference type="ChEBI" id="CHEBI:29748"/>
        <dbReference type="ChEBI" id="CHEBI:29934"/>
        <dbReference type="EC" id="5.4.99.5"/>
    </reaction>
</comment>
<evidence type="ECO:0000313" key="5">
    <source>
        <dbReference type="Proteomes" id="UP000008722"/>
    </source>
</evidence>
<dbReference type="SUPFAM" id="SSF55298">
    <property type="entry name" value="YjgF-like"/>
    <property type="match status" value="1"/>
</dbReference>
<dbReference type="CDD" id="cd02185">
    <property type="entry name" value="AroH"/>
    <property type="match status" value="1"/>
</dbReference>
<accession>E4U7S7</accession>
<keyword evidence="5" id="KW-1185">Reference proteome</keyword>
<dbReference type="GO" id="GO:0008652">
    <property type="term" value="P:amino acid biosynthetic process"/>
    <property type="evidence" value="ECO:0007669"/>
    <property type="project" value="UniProtKB-UniRule"/>
</dbReference>
<evidence type="ECO:0000256" key="3">
    <source>
        <dbReference type="PROSITE-ProRule" id="PRU00514"/>
    </source>
</evidence>
<evidence type="ECO:0000313" key="4">
    <source>
        <dbReference type="EMBL" id="ADR36526.1"/>
    </source>
</evidence>
<dbReference type="Pfam" id="PF07736">
    <property type="entry name" value="CM_1"/>
    <property type="match status" value="1"/>
</dbReference>
<keyword evidence="2 3" id="KW-0057">Aromatic amino acid biosynthesis</keyword>
<dbReference type="Gene3D" id="3.30.1330.40">
    <property type="entry name" value="RutC-like"/>
    <property type="match status" value="1"/>
</dbReference>
<reference evidence="4 5" key="2">
    <citation type="journal article" date="2011" name="Stand. Genomic Sci.">
        <title>Complete genome sequence of Oceanithermus profundus type strain (506).</title>
        <authorList>
            <person name="Pati A."/>
            <person name="Zhang X."/>
            <person name="Lapidus A."/>
            <person name="Nolan M."/>
            <person name="Lucas S."/>
            <person name="Del Rio T.G."/>
            <person name="Tice H."/>
            <person name="Cheng J.F."/>
            <person name="Tapia R."/>
            <person name="Han C."/>
            <person name="Goodwin L."/>
            <person name="Pitluck S."/>
            <person name="Liolios K."/>
            <person name="Pagani I."/>
            <person name="Ivanova N."/>
            <person name="Mavromatis K."/>
            <person name="Chen A."/>
            <person name="Palaniappan K."/>
            <person name="Hauser L."/>
            <person name="Jeffries C.D."/>
            <person name="Brambilla E.M."/>
            <person name="Rohl A."/>
            <person name="Mwirichia R."/>
            <person name="Rohde M."/>
            <person name="Tindall B.J."/>
            <person name="Sikorski J."/>
            <person name="Wirth R."/>
            <person name="Goker M."/>
            <person name="Woyke T."/>
            <person name="Detter J.C."/>
            <person name="Bristow J."/>
            <person name="Eisen J.A."/>
            <person name="Markowitz V."/>
            <person name="Hugenholtz P."/>
            <person name="Kyrpides N.C."/>
            <person name="Klenk H.P."/>
            <person name="Land M."/>
        </authorList>
    </citation>
    <scope>NUCLEOTIDE SEQUENCE [LARGE SCALE GENOMIC DNA]</scope>
    <source>
        <strain evidence="5">DSM 14977 / NBRC 100410 / VKM B-2274 / 506</strain>
    </source>
</reference>
<evidence type="ECO:0000256" key="1">
    <source>
        <dbReference type="NCBIfam" id="TIGR01796"/>
    </source>
</evidence>
<dbReference type="PANTHER" id="PTHR21164">
    <property type="entry name" value="CHORISMATE MUTASE"/>
    <property type="match status" value="1"/>
</dbReference>
<dbReference type="HOGENOM" id="CLU_133236_1_0_0"/>
<keyword evidence="2 3" id="KW-0028">Amino-acid biosynthesis</keyword>
<name>E4U7S7_OCEP5</name>
<feature type="binding site" evidence="2">
    <location>
        <position position="110"/>
    </location>
    <ligand>
        <name>prephenate</name>
        <dbReference type="ChEBI" id="CHEBI:29934"/>
    </ligand>
</feature>
<dbReference type="GO" id="GO:0004106">
    <property type="term" value="F:chorismate mutase activity"/>
    <property type="evidence" value="ECO:0007669"/>
    <property type="project" value="UniProtKB-UniRule"/>
</dbReference>
<dbReference type="InterPro" id="IPR008243">
    <property type="entry name" value="Chorismate_mutase_AroH"/>
</dbReference>
<dbReference type="KEGG" id="opr:Ocepr_1069"/>
<evidence type="ECO:0000256" key="2">
    <source>
        <dbReference type="PIRSR" id="PIRSR005965-1"/>
    </source>
</evidence>
<protein>
    <recommendedName>
        <fullName evidence="1 3">chorismate mutase</fullName>
        <ecNumber evidence="1 3">5.4.99.5</ecNumber>
    </recommendedName>
</protein>
<dbReference type="Proteomes" id="UP000008722">
    <property type="component" value="Chromosome"/>
</dbReference>
<organism evidence="4 5">
    <name type="scientific">Oceanithermus profundus (strain DSM 14977 / NBRC 100410 / VKM B-2274 / 506)</name>
    <dbReference type="NCBI Taxonomy" id="670487"/>
    <lineage>
        <taxon>Bacteria</taxon>
        <taxon>Thermotogati</taxon>
        <taxon>Deinococcota</taxon>
        <taxon>Deinococci</taxon>
        <taxon>Thermales</taxon>
        <taxon>Thermaceae</taxon>
        <taxon>Oceanithermus</taxon>
    </lineage>
</organism>
<dbReference type="GO" id="GO:0046417">
    <property type="term" value="P:chorismate metabolic process"/>
    <property type="evidence" value="ECO:0007669"/>
    <property type="project" value="TreeGrafter"/>
</dbReference>
<reference evidence="5" key="1">
    <citation type="submission" date="2010-11" db="EMBL/GenBank/DDBJ databases">
        <title>The complete sequence of chromosome of Oceanithermus profundus DSM 14977.</title>
        <authorList>
            <consortium name="US DOE Joint Genome Institute (JGI-PGF)"/>
            <person name="Lucas S."/>
            <person name="Copeland A."/>
            <person name="Lapidus A."/>
            <person name="Bruce D."/>
            <person name="Goodwin L."/>
            <person name="Pitluck S."/>
            <person name="Kyrpides N."/>
            <person name="Mavromatis K."/>
            <person name="Pagani I."/>
            <person name="Ivanova N."/>
            <person name="Zhang X."/>
            <person name="Brettin T."/>
            <person name="Detter J.C."/>
            <person name="Tapia R."/>
            <person name="Han C."/>
            <person name="Land M."/>
            <person name="Hauser L."/>
            <person name="Markowitz V."/>
            <person name="Cheng J.-F."/>
            <person name="Hugenholtz P."/>
            <person name="Woyke T."/>
            <person name="Wu D."/>
            <person name="Tindall B."/>
            <person name="Faehnrich R."/>
            <person name="Brambilla E."/>
            <person name="Klenk H.-P."/>
            <person name="Eisen J.A."/>
        </authorList>
    </citation>
    <scope>NUCLEOTIDE SEQUENCE [LARGE SCALE GENOMIC DNA]</scope>
    <source>
        <strain evidence="5">DSM 14977 / NBRC 100410 / VKM B-2274 / 506</strain>
    </source>
</reference>
<dbReference type="InterPro" id="IPR035959">
    <property type="entry name" value="RutC-like_sf"/>
</dbReference>
<dbReference type="eggNOG" id="COG4401">
    <property type="taxonomic scope" value="Bacteria"/>
</dbReference>
<dbReference type="EC" id="5.4.99.5" evidence="1 3"/>
<dbReference type="FunFam" id="3.30.1330.40:FF:000014">
    <property type="entry name" value="Chorismate mutase AroH"/>
    <property type="match status" value="1"/>
</dbReference>
<gene>
    <name evidence="4" type="ordered locus">Ocepr_1069</name>
</gene>
<dbReference type="NCBIfam" id="TIGR01796">
    <property type="entry name" value="CM_mono_aroH"/>
    <property type="match status" value="1"/>
</dbReference>
<dbReference type="GO" id="GO:0009073">
    <property type="term" value="P:aromatic amino acid family biosynthetic process"/>
    <property type="evidence" value="ECO:0007669"/>
    <property type="project" value="UniProtKB-UniRule"/>
</dbReference>
<dbReference type="AlphaFoldDB" id="E4U7S7"/>
<feature type="binding site" evidence="2">
    <location>
        <position position="92"/>
    </location>
    <ligand>
        <name>prephenate</name>
        <dbReference type="ChEBI" id="CHEBI:29934"/>
    </ligand>
</feature>
<dbReference type="STRING" id="670487.Ocepr_1069"/>
<dbReference type="EMBL" id="CP002361">
    <property type="protein sequence ID" value="ADR36526.1"/>
    <property type="molecule type" value="Genomic_DNA"/>
</dbReference>
<dbReference type="PIRSF" id="PIRSF005965">
    <property type="entry name" value="Chor_mut_AroH"/>
    <property type="match status" value="1"/>
</dbReference>
<dbReference type="PANTHER" id="PTHR21164:SF0">
    <property type="entry name" value="CHORISMATE MUTASE AROH"/>
    <property type="match status" value="1"/>
</dbReference>